<accession>A0A0F9XF07</accession>
<evidence type="ECO:0000313" key="2">
    <source>
        <dbReference type="EMBL" id="KKP03100.1"/>
    </source>
</evidence>
<feature type="region of interest" description="Disordered" evidence="1">
    <location>
        <begin position="251"/>
        <end position="280"/>
    </location>
</feature>
<feature type="region of interest" description="Disordered" evidence="1">
    <location>
        <begin position="1"/>
        <end position="51"/>
    </location>
</feature>
<reference evidence="3" key="1">
    <citation type="journal article" date="2015" name="Genome Announc.">
        <title>Draft whole-genome sequence of the biocontrol agent Trichoderma harzianum T6776.</title>
        <authorList>
            <person name="Baroncelli R."/>
            <person name="Piaggeschi G."/>
            <person name="Fiorini L."/>
            <person name="Bertolini E."/>
            <person name="Zapparata A."/>
            <person name="Pe M.E."/>
            <person name="Sarrocco S."/>
            <person name="Vannacci G."/>
        </authorList>
    </citation>
    <scope>NUCLEOTIDE SEQUENCE [LARGE SCALE GENOMIC DNA]</scope>
    <source>
        <strain evidence="3">T6776</strain>
    </source>
</reference>
<evidence type="ECO:0000313" key="3">
    <source>
        <dbReference type="Proteomes" id="UP000034112"/>
    </source>
</evidence>
<dbReference type="Proteomes" id="UP000034112">
    <property type="component" value="Unassembled WGS sequence"/>
</dbReference>
<proteinExistence type="predicted"/>
<dbReference type="OrthoDB" id="47007at2759"/>
<evidence type="ECO:0000256" key="1">
    <source>
        <dbReference type="SAM" id="MobiDB-lite"/>
    </source>
</evidence>
<organism evidence="2 3">
    <name type="scientific">Trichoderma harzianum</name>
    <name type="common">Hypocrea lixii</name>
    <dbReference type="NCBI Taxonomy" id="5544"/>
    <lineage>
        <taxon>Eukaryota</taxon>
        <taxon>Fungi</taxon>
        <taxon>Dikarya</taxon>
        <taxon>Ascomycota</taxon>
        <taxon>Pezizomycotina</taxon>
        <taxon>Sordariomycetes</taxon>
        <taxon>Hypocreomycetidae</taxon>
        <taxon>Hypocreales</taxon>
        <taxon>Hypocreaceae</taxon>
        <taxon>Trichoderma</taxon>
    </lineage>
</organism>
<name>A0A0F9XF07_TRIHA</name>
<dbReference type="OMA" id="LNASWRM"/>
<dbReference type="AlphaFoldDB" id="A0A0F9XF07"/>
<protein>
    <submittedName>
        <fullName evidence="2">Uncharacterized protein</fullName>
    </submittedName>
</protein>
<gene>
    <name evidence="2" type="ORF">THAR02_04816</name>
</gene>
<feature type="compositionally biased region" description="Polar residues" evidence="1">
    <location>
        <begin position="1"/>
        <end position="15"/>
    </location>
</feature>
<sequence length="432" mass="47856">MVNRPASYTQDTNVNTDHEELTQDSPPPGPGRRSQHVDDNHGFDMSNAGAINKSEGVEESVIPDATIPSSSKQAAKADEIKIHCSSNTVTWRDEDGEVHQTEHLDLDINIDISASTAFLRLYGDVFIKSSKPPNKRAIYVYIRPEIIKSVTYQNENNIRSLCFSLEREPDLVTPKDPIVAKPKSKALLTSIVALSQVTSFTVRLNSSTTTPSAQLKKIASIFSPRPSWNAALGDLSGLYTGKGGQIANTSTAVASTHAQAESPPPYIPASSNERVSKKRKLDIPQADENGSSAKNSDMPPINAILNDMEKRIMNSIRQLGEKLLDVDASPNHCRYGTEEREELLEEVATRVDDELTDLRIQSADVIEDVKDEVDRMLNQVDDDAKERIELLESELEGRMKHIAEEAAEKYVKDTLLNASWRMDGTMSLQRQM</sequence>
<dbReference type="EMBL" id="JOKZ01000124">
    <property type="protein sequence ID" value="KKP03100.1"/>
    <property type="molecule type" value="Genomic_DNA"/>
</dbReference>
<comment type="caution">
    <text evidence="2">The sequence shown here is derived from an EMBL/GenBank/DDBJ whole genome shotgun (WGS) entry which is preliminary data.</text>
</comment>